<gene>
    <name evidence="1" type="ORF">POTOM_040937</name>
</gene>
<dbReference type="OrthoDB" id="681218at2759"/>
<accession>A0A8X7YKZ5</accession>
<keyword evidence="2" id="KW-1185">Reference proteome</keyword>
<dbReference type="PANTHER" id="PTHR13738">
    <property type="entry name" value="TROPONIN I"/>
    <property type="match status" value="1"/>
</dbReference>
<dbReference type="PANTHER" id="PTHR13738:SF1">
    <property type="entry name" value="TROPONIN I"/>
    <property type="match status" value="1"/>
</dbReference>
<dbReference type="InterPro" id="IPR050875">
    <property type="entry name" value="Troponin_I"/>
</dbReference>
<comment type="caution">
    <text evidence="1">The sequence shown here is derived from an EMBL/GenBank/DDBJ whole genome shotgun (WGS) entry which is preliminary data.</text>
</comment>
<evidence type="ECO:0000313" key="1">
    <source>
        <dbReference type="EMBL" id="KAG6755123.1"/>
    </source>
</evidence>
<name>A0A8X7YKZ5_POPTO</name>
<proteinExistence type="predicted"/>
<protein>
    <submittedName>
        <fullName evidence="1">Uncharacterized protein</fullName>
    </submittedName>
</protein>
<dbReference type="EMBL" id="JAAWWB010000022">
    <property type="protein sequence ID" value="KAG6755123.1"/>
    <property type="molecule type" value="Genomic_DNA"/>
</dbReference>
<sequence>MNLAWKEGVEVQINVEHWSTLTIKFDKTIHWSFARWIKLGSAELLTWKGMAISPSMSVSSPHSQSMDLFGADQIGKLWEGITLKSGSSEKRVSSIPDLPCFSEENENTNEVPETFQDGDGSEQTNLASMARVEGTKLKHEFQKGNRRKCNINAKENQSILGANDVERAKESHDNRFNKPILFGKTSLRKGDSGLAGMKLKHNSIVSNITSFIPLVHQKQAAAVVSYR</sequence>
<evidence type="ECO:0000313" key="2">
    <source>
        <dbReference type="Proteomes" id="UP000886885"/>
    </source>
</evidence>
<dbReference type="Proteomes" id="UP000886885">
    <property type="component" value="Chromosome 11D"/>
</dbReference>
<organism evidence="1 2">
    <name type="scientific">Populus tomentosa</name>
    <name type="common">Chinese white poplar</name>
    <dbReference type="NCBI Taxonomy" id="118781"/>
    <lineage>
        <taxon>Eukaryota</taxon>
        <taxon>Viridiplantae</taxon>
        <taxon>Streptophyta</taxon>
        <taxon>Embryophyta</taxon>
        <taxon>Tracheophyta</taxon>
        <taxon>Spermatophyta</taxon>
        <taxon>Magnoliopsida</taxon>
        <taxon>eudicotyledons</taxon>
        <taxon>Gunneridae</taxon>
        <taxon>Pentapetalae</taxon>
        <taxon>rosids</taxon>
        <taxon>fabids</taxon>
        <taxon>Malpighiales</taxon>
        <taxon>Salicaceae</taxon>
        <taxon>Saliceae</taxon>
        <taxon>Populus</taxon>
    </lineage>
</organism>
<reference evidence="1" key="1">
    <citation type="journal article" date="2020" name="bioRxiv">
        <title>Hybrid origin of Populus tomentosa Carr. identified through genome sequencing and phylogenomic analysis.</title>
        <authorList>
            <person name="An X."/>
            <person name="Gao K."/>
            <person name="Chen Z."/>
            <person name="Li J."/>
            <person name="Yang X."/>
            <person name="Yang X."/>
            <person name="Zhou J."/>
            <person name="Guo T."/>
            <person name="Zhao T."/>
            <person name="Huang S."/>
            <person name="Miao D."/>
            <person name="Khan W.U."/>
            <person name="Rao P."/>
            <person name="Ye M."/>
            <person name="Lei B."/>
            <person name="Liao W."/>
            <person name="Wang J."/>
            <person name="Ji L."/>
            <person name="Li Y."/>
            <person name="Guo B."/>
            <person name="Mustafa N.S."/>
            <person name="Li S."/>
            <person name="Yun Q."/>
            <person name="Keller S.R."/>
            <person name="Mao J."/>
            <person name="Zhang R."/>
            <person name="Strauss S.H."/>
        </authorList>
    </citation>
    <scope>NUCLEOTIDE SEQUENCE</scope>
    <source>
        <strain evidence="1">GM15</strain>
        <tissue evidence="1">Leaf</tissue>
    </source>
</reference>
<dbReference type="AlphaFoldDB" id="A0A8X7YKZ5"/>